<feature type="compositionally biased region" description="Basic and acidic residues" evidence="1">
    <location>
        <begin position="797"/>
        <end position="813"/>
    </location>
</feature>
<sequence length="883" mass="95338">MAAPSREAQPPSHLNWQDLDTAALDPSLLPLPDRIPRAWERVSKSPLAYQIKARKIWKRYPLRLRAHQTADSRSATPEPVKSPEKVVKRLRVDLLIESDTHTVHEEKLASRTTRCDRRRSGLPHKPKRDTRNGSTQAPAESSSPNDHVSPRKPDVLLNSPQPIRNKIESPSAKTSRTPRRSSRHVASVGYDVVSKNIDEDASVRRRRVSTLRDGIPSPVRKSPAKRRARPLRAKGAAPRYSLPALSTTDFVGVESPVKPAAWLNVETSSNRGVICARGLDVVTEEQQPDRDGQELREKSVEVQDIVKSPSHAVAAGEAHSEDGLAPFDEKLDIKIETDETGIPTTVTSTSPEGSESGAEPPPLESEGQTGGSSDPAEVSLEEESDGVAARDCATSPDPDLEAGEATPVETLTTSIFTMDEERGIYTEVSLEPETTDQTSVIGADPRFCTNQDLSDRADPGSPALSSEEVNSAVTEVTTSTKKVVEISCESLPEDTTTHLDADTAHLKEFLNRAALSKARRVSTTVSIARRTSLQNRRDSDAVRQALASPRRVLDDKDPNSPSILKSYEPVAGVRPEPSAQNFLDGASNDDDATTTLLIPDDMSDKLAQAGQTPNKPSRRSARTPKSRIPAPPSQLPQPADAPADAPNRIPVRRADGSEPVVLKKTEAQELANLTRVNTRKNKGGAVAAAVRLLKLSAEVVVPEIGTLAEELVRELAEGQKGVRWDEQLLYFQEVDAQSLGLGNTAAGLDAAVEAITEARKQPSKMRRLRGLGGANGTPGKGLLTPLSLLPADVGAEKDAKDVLSEEKQKEVRREKRSRLVTPRKLKLPNPTSSLGAVSEGKENLAGSKLVTPKKIVLAAKVTSADSEGGLGQVSARKRIRTGL</sequence>
<feature type="region of interest" description="Disordered" evidence="1">
    <location>
        <begin position="213"/>
        <end position="234"/>
    </location>
</feature>
<dbReference type="Proteomes" id="UP000016924">
    <property type="component" value="Unassembled WGS sequence"/>
</dbReference>
<feature type="compositionally biased region" description="Low complexity" evidence="1">
    <location>
        <begin position="343"/>
        <end position="358"/>
    </location>
</feature>
<feature type="compositionally biased region" description="Low complexity" evidence="1">
    <location>
        <begin position="636"/>
        <end position="646"/>
    </location>
</feature>
<evidence type="ECO:0000313" key="3">
    <source>
        <dbReference type="Proteomes" id="UP000016924"/>
    </source>
</evidence>
<dbReference type="RefSeq" id="XP_007782204.1">
    <property type="nucleotide sequence ID" value="XM_007784014.1"/>
</dbReference>
<evidence type="ECO:0000313" key="2">
    <source>
        <dbReference type="EMBL" id="EON66887.1"/>
    </source>
</evidence>
<dbReference type="AlphaFoldDB" id="R7YY98"/>
<dbReference type="eggNOG" id="ENOG502SN78">
    <property type="taxonomic scope" value="Eukaryota"/>
</dbReference>
<feature type="compositionally biased region" description="Basic and acidic residues" evidence="1">
    <location>
        <begin position="103"/>
        <end position="119"/>
    </location>
</feature>
<evidence type="ECO:0000256" key="1">
    <source>
        <dbReference type="SAM" id="MobiDB-lite"/>
    </source>
</evidence>
<feature type="compositionally biased region" description="Polar residues" evidence="1">
    <location>
        <begin position="132"/>
        <end position="146"/>
    </location>
</feature>
<protein>
    <submittedName>
        <fullName evidence="2">Uncharacterized protein</fullName>
    </submittedName>
</protein>
<organism evidence="2 3">
    <name type="scientific">Coniosporium apollinis (strain CBS 100218)</name>
    <name type="common">Rock-inhabiting black yeast</name>
    <dbReference type="NCBI Taxonomy" id="1168221"/>
    <lineage>
        <taxon>Eukaryota</taxon>
        <taxon>Fungi</taxon>
        <taxon>Dikarya</taxon>
        <taxon>Ascomycota</taxon>
        <taxon>Pezizomycotina</taxon>
        <taxon>Dothideomycetes</taxon>
        <taxon>Dothideomycetes incertae sedis</taxon>
        <taxon>Coniosporium</taxon>
    </lineage>
</organism>
<feature type="region of interest" description="Disordered" evidence="1">
    <location>
        <begin position="103"/>
        <end position="188"/>
    </location>
</feature>
<proteinExistence type="predicted"/>
<feature type="compositionally biased region" description="Basic residues" evidence="1">
    <location>
        <begin position="222"/>
        <end position="232"/>
    </location>
</feature>
<name>R7YY98_CONA1</name>
<feature type="compositionally biased region" description="Basic residues" evidence="1">
    <location>
        <begin position="616"/>
        <end position="625"/>
    </location>
</feature>
<dbReference type="OrthoDB" id="4207369at2759"/>
<dbReference type="EMBL" id="JH767583">
    <property type="protein sequence ID" value="EON66887.1"/>
    <property type="molecule type" value="Genomic_DNA"/>
</dbReference>
<reference evidence="3" key="1">
    <citation type="submission" date="2012-06" db="EMBL/GenBank/DDBJ databases">
        <title>The genome sequence of Coniosporium apollinis CBS 100218.</title>
        <authorList>
            <consortium name="The Broad Institute Genome Sequencing Platform"/>
            <person name="Cuomo C."/>
            <person name="Gorbushina A."/>
            <person name="Noack S."/>
            <person name="Walker B."/>
            <person name="Young S.K."/>
            <person name="Zeng Q."/>
            <person name="Gargeya S."/>
            <person name="Fitzgerald M."/>
            <person name="Haas B."/>
            <person name="Abouelleil A."/>
            <person name="Alvarado L."/>
            <person name="Arachchi H.M."/>
            <person name="Berlin A.M."/>
            <person name="Chapman S.B."/>
            <person name="Goldberg J."/>
            <person name="Griggs A."/>
            <person name="Gujja S."/>
            <person name="Hansen M."/>
            <person name="Howarth C."/>
            <person name="Imamovic A."/>
            <person name="Larimer J."/>
            <person name="McCowan C."/>
            <person name="Montmayeur A."/>
            <person name="Murphy C."/>
            <person name="Neiman D."/>
            <person name="Pearson M."/>
            <person name="Priest M."/>
            <person name="Roberts A."/>
            <person name="Saif S."/>
            <person name="Shea T."/>
            <person name="Sisk P."/>
            <person name="Sykes S."/>
            <person name="Wortman J."/>
            <person name="Nusbaum C."/>
            <person name="Birren B."/>
        </authorList>
    </citation>
    <scope>NUCLEOTIDE SEQUENCE [LARGE SCALE GENOMIC DNA]</scope>
    <source>
        <strain evidence="3">CBS 100218</strain>
    </source>
</reference>
<gene>
    <name evidence="2" type="ORF">W97_06290</name>
</gene>
<dbReference type="GeneID" id="19903601"/>
<feature type="region of interest" description="Disordered" evidence="1">
    <location>
        <begin position="335"/>
        <end position="472"/>
    </location>
</feature>
<keyword evidence="3" id="KW-1185">Reference proteome</keyword>
<feature type="compositionally biased region" description="Polar residues" evidence="1">
    <location>
        <begin position="463"/>
        <end position="472"/>
    </location>
</feature>
<accession>R7YY98</accession>
<feature type="region of interest" description="Disordered" evidence="1">
    <location>
        <begin position="535"/>
        <end position="659"/>
    </location>
</feature>
<dbReference type="HOGENOM" id="CLU_320540_0_0_1"/>
<feature type="region of interest" description="Disordered" evidence="1">
    <location>
        <begin position="797"/>
        <end position="818"/>
    </location>
</feature>